<feature type="region of interest" description="Disordered" evidence="2">
    <location>
        <begin position="129"/>
        <end position="175"/>
    </location>
</feature>
<protein>
    <recommendedName>
        <fullName evidence="3">Galactosyltransferase C-terminal domain-containing protein</fullName>
    </recommendedName>
</protein>
<evidence type="ECO:0000259" key="3">
    <source>
        <dbReference type="Pfam" id="PF02709"/>
    </source>
</evidence>
<dbReference type="PANTHER" id="PTHR40743">
    <property type="entry name" value="NUCLEOTIDE-DIPHOSPHO-SUGAR TRANSFERASE CONTAINING PROTEIN"/>
    <property type="match status" value="1"/>
</dbReference>
<keyword evidence="5" id="KW-1185">Reference proteome</keyword>
<dbReference type="Gene3D" id="3.90.550.10">
    <property type="entry name" value="Spore Coat Polysaccharide Biosynthesis Protein SpsA, Chain A"/>
    <property type="match status" value="1"/>
</dbReference>
<feature type="region of interest" description="Disordered" evidence="2">
    <location>
        <begin position="523"/>
        <end position="547"/>
    </location>
</feature>
<feature type="region of interest" description="Disordered" evidence="2">
    <location>
        <begin position="719"/>
        <end position="792"/>
    </location>
</feature>
<feature type="domain" description="Galactosyltransferase C-terminal" evidence="3">
    <location>
        <begin position="408"/>
        <end position="460"/>
    </location>
</feature>
<evidence type="ECO:0000313" key="5">
    <source>
        <dbReference type="Proteomes" id="UP000218209"/>
    </source>
</evidence>
<accession>A0A1X6NTF4</accession>
<feature type="compositionally biased region" description="Low complexity" evidence="2">
    <location>
        <begin position="768"/>
        <end position="792"/>
    </location>
</feature>
<feature type="region of interest" description="Disordered" evidence="2">
    <location>
        <begin position="910"/>
        <end position="953"/>
    </location>
</feature>
<evidence type="ECO:0000256" key="1">
    <source>
        <dbReference type="ARBA" id="ARBA00022679"/>
    </source>
</evidence>
<feature type="compositionally biased region" description="Low complexity" evidence="2">
    <location>
        <begin position="148"/>
        <end position="168"/>
    </location>
</feature>
<feature type="region of interest" description="Disordered" evidence="2">
    <location>
        <begin position="1"/>
        <end position="24"/>
    </location>
</feature>
<organism evidence="4 5">
    <name type="scientific">Porphyra umbilicalis</name>
    <name type="common">Purple laver</name>
    <name type="synonym">Red alga</name>
    <dbReference type="NCBI Taxonomy" id="2786"/>
    <lineage>
        <taxon>Eukaryota</taxon>
        <taxon>Rhodophyta</taxon>
        <taxon>Bangiophyceae</taxon>
        <taxon>Bangiales</taxon>
        <taxon>Bangiaceae</taxon>
        <taxon>Porphyra</taxon>
    </lineage>
</organism>
<dbReference type="Proteomes" id="UP000218209">
    <property type="component" value="Unassembled WGS sequence"/>
</dbReference>
<sequence length="953" mass="95442">MAGYGDPLSPQNGATGGGGSSLPSAHAVTRKLAGRLRRDARVYLGRHPAATAAAAAAAVLTGGALLRTLVCRFLLDGGDGAAAAAAAATAVRFAPRGDVAATCVCVDGRTSAVRWARGLVAADTVFRGHPVTPPPPTCPPTKWRLPSRRSTGGPRASSRRASASAAPTCTGVGGGRGLPGARAPGDPWLFVGGAATGLPGGAVGELAPAPCGAVLAAPWRGLPEEAHRVVAEEGDFGDAWWRNRRQWQPPARPAAADAAAPLPTPVQEWWLRDGVTVIAACQDRSDALVEAVTSWLAAAGVDEVVLLDWSSAAPIAGVLAAAAPAAVADPRLLLARVAGQGRGWVLSRAYNVAARLATRSTLLKVDCDTVLSPTFVAAHPTTDARTFYAGDWRSLTAPTADERLHMNGLLLVRRADFAHIHGYDERIVTYGWDDSDIVGRLAAFRTPRPMDYGRARHVRHAASRRTGRQGAATLLPPDHPLAAAVEIQRNRLLLKPPRLPPWGPAARGVVYNVRSVWLDVRNGTTTAGAPPRPPPPPPPSGDGTDAPAVAPKRYYLLRVANEVPSAADLVSEADGADASKRALRIILKSRRGVPAYHKDLPLDFYLGLAARYAAADAGASPFARVDVIPGGGGHGGGGAGGAIGPAVAAEPPSGCAARLLTLAALRAATSPPLPSFFAAAAAANVSGGGSGGGGGGGGGGLPVVGRAGVASAALGRLSASFRHRRDGPGDGGGAARPRAAPDGMGDAGGGNVGGGGGGTGGPLLFETAGDAIPAGPGPDGPTSAAAVAHPPSADATAADAAAAAEPVAVPVTRHRVAATSVWAALAAAADGVTAAGAAGAAARPPGSAPATAIVTCGVDVRAGADADGVYVAAVRHQLRALVPDGALRSAVVAGALRRAAAADAAASAAAAAPAGAPDPRHRRRCCPRRPTSGWRWTCGRAPAGASSPRAPRR</sequence>
<dbReference type="AlphaFoldDB" id="A0A1X6NTF4"/>
<dbReference type="SUPFAM" id="SSF53448">
    <property type="entry name" value="Nucleotide-diphospho-sugar transferases"/>
    <property type="match status" value="1"/>
</dbReference>
<keyword evidence="1" id="KW-0808">Transferase</keyword>
<name>A0A1X6NTF4_PORUM</name>
<reference evidence="4 5" key="1">
    <citation type="submission" date="2017-03" db="EMBL/GenBank/DDBJ databases">
        <title>WGS assembly of Porphyra umbilicalis.</title>
        <authorList>
            <person name="Brawley S.H."/>
            <person name="Blouin N.A."/>
            <person name="Ficko-Blean E."/>
            <person name="Wheeler G.L."/>
            <person name="Lohr M."/>
            <person name="Goodson H.V."/>
            <person name="Jenkins J.W."/>
            <person name="Blaby-Haas C.E."/>
            <person name="Helliwell K.E."/>
            <person name="Chan C."/>
            <person name="Marriage T."/>
            <person name="Bhattacharya D."/>
            <person name="Klein A.S."/>
            <person name="Badis Y."/>
            <person name="Brodie J."/>
            <person name="Cao Y."/>
            <person name="Collen J."/>
            <person name="Dittami S.M."/>
            <person name="Gachon C.M."/>
            <person name="Green B.R."/>
            <person name="Karpowicz S."/>
            <person name="Kim J.W."/>
            <person name="Kudahl U."/>
            <person name="Lin S."/>
            <person name="Michel G."/>
            <person name="Mittag M."/>
            <person name="Olson B.J."/>
            <person name="Pangilinan J."/>
            <person name="Peng Y."/>
            <person name="Qiu H."/>
            <person name="Shu S."/>
            <person name="Singer J.T."/>
            <person name="Smith A.G."/>
            <person name="Sprecher B.N."/>
            <person name="Wagner V."/>
            <person name="Wang W."/>
            <person name="Wang Z.-Y."/>
            <person name="Yan J."/>
            <person name="Yarish C."/>
            <person name="Zoeuner-Riek S."/>
            <person name="Zhuang Y."/>
            <person name="Zou Y."/>
            <person name="Lindquist E.A."/>
            <person name="Grimwood J."/>
            <person name="Barry K."/>
            <person name="Rokhsar D.S."/>
            <person name="Schmutz J."/>
            <person name="Stiller J.W."/>
            <person name="Grossman A.R."/>
            <person name="Prochnik S.E."/>
        </authorList>
    </citation>
    <scope>NUCLEOTIDE SEQUENCE [LARGE SCALE GENOMIC DNA]</scope>
    <source>
        <strain evidence="4">4086291</strain>
    </source>
</reference>
<dbReference type="EMBL" id="KV919102">
    <property type="protein sequence ID" value="OSX71857.1"/>
    <property type="molecule type" value="Genomic_DNA"/>
</dbReference>
<feature type="compositionally biased region" description="Low complexity" evidence="2">
    <location>
        <begin position="939"/>
        <end position="953"/>
    </location>
</feature>
<proteinExistence type="predicted"/>
<feature type="compositionally biased region" description="Low complexity" evidence="2">
    <location>
        <begin position="735"/>
        <end position="744"/>
    </location>
</feature>
<feature type="compositionally biased region" description="Pro residues" evidence="2">
    <location>
        <begin position="530"/>
        <end position="540"/>
    </location>
</feature>
<dbReference type="Pfam" id="PF02709">
    <property type="entry name" value="Glyco_transf_7C"/>
    <property type="match status" value="1"/>
</dbReference>
<dbReference type="InterPro" id="IPR027791">
    <property type="entry name" value="Galactosyl_T_C"/>
</dbReference>
<dbReference type="InterPro" id="IPR029044">
    <property type="entry name" value="Nucleotide-diphossugar_trans"/>
</dbReference>
<dbReference type="OrthoDB" id="5957at2759"/>
<feature type="compositionally biased region" description="Gly residues" evidence="2">
    <location>
        <begin position="745"/>
        <end position="761"/>
    </location>
</feature>
<dbReference type="PANTHER" id="PTHR40743:SF1">
    <property type="entry name" value="POSSIBLE GLYCOSYLTRANSFERASE"/>
    <property type="match status" value="1"/>
</dbReference>
<dbReference type="GO" id="GO:0016740">
    <property type="term" value="F:transferase activity"/>
    <property type="evidence" value="ECO:0007669"/>
    <property type="project" value="UniProtKB-KW"/>
</dbReference>
<evidence type="ECO:0000313" key="4">
    <source>
        <dbReference type="EMBL" id="OSX71857.1"/>
    </source>
</evidence>
<gene>
    <name evidence="4" type="ORF">BU14_0493s0002</name>
</gene>
<evidence type="ECO:0000256" key="2">
    <source>
        <dbReference type="SAM" id="MobiDB-lite"/>
    </source>
</evidence>